<protein>
    <recommendedName>
        <fullName evidence="2">Calcineurin-like phosphoesterase domain-containing protein</fullName>
    </recommendedName>
</protein>
<dbReference type="CDD" id="cd07383">
    <property type="entry name" value="MPP_Dcr2"/>
    <property type="match status" value="1"/>
</dbReference>
<feature type="chain" id="PRO_5032632249" description="Calcineurin-like phosphoesterase domain-containing protein" evidence="1">
    <location>
        <begin position="28"/>
        <end position="393"/>
    </location>
</feature>
<evidence type="ECO:0000313" key="4">
    <source>
        <dbReference type="Proteomes" id="UP000636800"/>
    </source>
</evidence>
<dbReference type="AlphaFoldDB" id="A0A835QW52"/>
<keyword evidence="1" id="KW-0732">Signal</keyword>
<comment type="caution">
    <text evidence="3">The sequence shown here is derived from an EMBL/GenBank/DDBJ whole genome shotgun (WGS) entry which is preliminary data.</text>
</comment>
<dbReference type="PANTHER" id="PTHR32440">
    <property type="entry name" value="PHOSPHATASE DCR2-RELATED-RELATED"/>
    <property type="match status" value="1"/>
</dbReference>
<gene>
    <name evidence="3" type="ORF">HPP92_014156</name>
</gene>
<dbReference type="PANTHER" id="PTHR32440:SF11">
    <property type="entry name" value="METALLOPHOSPHOESTERASE DOMAIN-CONTAINING PROTEIN"/>
    <property type="match status" value="1"/>
</dbReference>
<dbReference type="SUPFAM" id="SSF56300">
    <property type="entry name" value="Metallo-dependent phosphatases"/>
    <property type="match status" value="1"/>
</dbReference>
<dbReference type="Gene3D" id="3.60.21.10">
    <property type="match status" value="1"/>
</dbReference>
<evidence type="ECO:0000256" key="1">
    <source>
        <dbReference type="SAM" id="SignalP"/>
    </source>
</evidence>
<dbReference type="EMBL" id="JADCNL010000006">
    <property type="protein sequence ID" value="KAG0477315.1"/>
    <property type="molecule type" value="Genomic_DNA"/>
</dbReference>
<keyword evidence="4" id="KW-1185">Reference proteome</keyword>
<dbReference type="InterPro" id="IPR029052">
    <property type="entry name" value="Metallo-depent_PP-like"/>
</dbReference>
<sequence length="393" mass="44148">MEKSLKWFWKHRSVVLCTLAVFFTCSATNTAESLASVGVGGTRRRNDLAPLVGKGLRFSGLSFRIALFADLHYGENAWDDWGPKQDVKSDKVQSIVLDNEMPDFVIYLGDLITANNLPIHNASLYWDRAISPTRGKGIPWAILFGNHDDASFEWPLEWFSSAGIPDVHCPFAGGKSCSFRGTMRMELVKEEIENNILSHSQCGPTELWPGISNYILQISSSKDPDLPSVFLYFLDSGGGSYPEVISFAQVKWFKEKSRTINPDARIPELIFWHIPSKAYKKVGPHPKSRIRSPCSGSINDEEVASQDVEWGMIDVLINRSSVKAVFVGHNHGLDWCCPYKSLWLCFARHTGYGGYGNWARGARILEMKEDPFTLTSWLRMEDGSSHSYVKLSP</sequence>
<dbReference type="InterPro" id="IPR004843">
    <property type="entry name" value="Calcineurin-like_PHP"/>
</dbReference>
<dbReference type="GO" id="GO:0005737">
    <property type="term" value="C:cytoplasm"/>
    <property type="evidence" value="ECO:0007669"/>
    <property type="project" value="TreeGrafter"/>
</dbReference>
<evidence type="ECO:0000259" key="2">
    <source>
        <dbReference type="Pfam" id="PF00149"/>
    </source>
</evidence>
<dbReference type="Pfam" id="PF00149">
    <property type="entry name" value="Metallophos"/>
    <property type="match status" value="1"/>
</dbReference>
<feature type="signal peptide" evidence="1">
    <location>
        <begin position="1"/>
        <end position="27"/>
    </location>
</feature>
<name>A0A835QW52_VANPL</name>
<dbReference type="Proteomes" id="UP000636800">
    <property type="component" value="Chromosome 6"/>
</dbReference>
<evidence type="ECO:0000313" key="3">
    <source>
        <dbReference type="EMBL" id="KAG0477315.1"/>
    </source>
</evidence>
<organism evidence="3 4">
    <name type="scientific">Vanilla planifolia</name>
    <name type="common">Vanilla</name>
    <dbReference type="NCBI Taxonomy" id="51239"/>
    <lineage>
        <taxon>Eukaryota</taxon>
        <taxon>Viridiplantae</taxon>
        <taxon>Streptophyta</taxon>
        <taxon>Embryophyta</taxon>
        <taxon>Tracheophyta</taxon>
        <taxon>Spermatophyta</taxon>
        <taxon>Magnoliopsida</taxon>
        <taxon>Liliopsida</taxon>
        <taxon>Asparagales</taxon>
        <taxon>Orchidaceae</taxon>
        <taxon>Vanilloideae</taxon>
        <taxon>Vanilleae</taxon>
        <taxon>Vanilla</taxon>
    </lineage>
</organism>
<dbReference type="PIRSF" id="PIRSF030250">
    <property type="entry name" value="Ptase_At2g46880"/>
    <property type="match status" value="1"/>
</dbReference>
<reference evidence="3 4" key="1">
    <citation type="journal article" date="2020" name="Nat. Food">
        <title>A phased Vanilla planifolia genome enables genetic improvement of flavour and production.</title>
        <authorList>
            <person name="Hasing T."/>
            <person name="Tang H."/>
            <person name="Brym M."/>
            <person name="Khazi F."/>
            <person name="Huang T."/>
            <person name="Chambers A.H."/>
        </authorList>
    </citation>
    <scope>NUCLEOTIDE SEQUENCE [LARGE SCALE GENOMIC DNA]</scope>
    <source>
        <tissue evidence="3">Leaf</tissue>
    </source>
</reference>
<dbReference type="OrthoDB" id="1708403at2759"/>
<accession>A0A835QW52</accession>
<dbReference type="GO" id="GO:0016788">
    <property type="term" value="F:hydrolase activity, acting on ester bonds"/>
    <property type="evidence" value="ECO:0007669"/>
    <property type="project" value="TreeGrafter"/>
</dbReference>
<feature type="domain" description="Calcineurin-like phosphoesterase" evidence="2">
    <location>
        <begin position="63"/>
        <end position="331"/>
    </location>
</feature>
<dbReference type="InterPro" id="IPR011230">
    <property type="entry name" value="PAP14/16/28/29"/>
</dbReference>
<proteinExistence type="predicted"/>